<feature type="region of interest" description="Disordered" evidence="1">
    <location>
        <begin position="306"/>
        <end position="329"/>
    </location>
</feature>
<proteinExistence type="predicted"/>
<feature type="transmembrane region" description="Helical" evidence="2">
    <location>
        <begin position="41"/>
        <end position="65"/>
    </location>
</feature>
<keyword evidence="2" id="KW-0812">Transmembrane</keyword>
<dbReference type="AlphaFoldDB" id="A0A1H0I4Y3"/>
<dbReference type="SMART" id="SM00909">
    <property type="entry name" value="Germane"/>
    <property type="match status" value="1"/>
</dbReference>
<dbReference type="EMBL" id="FNIC01000007">
    <property type="protein sequence ID" value="SDO26230.1"/>
    <property type="molecule type" value="Genomic_DNA"/>
</dbReference>
<keyword evidence="2" id="KW-1133">Transmembrane helix</keyword>
<dbReference type="InterPro" id="IPR019606">
    <property type="entry name" value="GerMN"/>
</dbReference>
<evidence type="ECO:0000256" key="2">
    <source>
        <dbReference type="SAM" id="Phobius"/>
    </source>
</evidence>
<organism evidence="4 5">
    <name type="scientific">Nocardioides szechwanensis</name>
    <dbReference type="NCBI Taxonomy" id="1005944"/>
    <lineage>
        <taxon>Bacteria</taxon>
        <taxon>Bacillati</taxon>
        <taxon>Actinomycetota</taxon>
        <taxon>Actinomycetes</taxon>
        <taxon>Propionibacteriales</taxon>
        <taxon>Nocardioidaceae</taxon>
        <taxon>Nocardioides</taxon>
    </lineage>
</organism>
<sequence length="329" mass="34430">MNDETLARLVTDAVADVEPADCLDDIRARTATSAAGSRRHLFIAGGSVLAAAAAVVAIALVTVALNQPSAEAPPTDDPTRIIDTPTPSAHAVPLYFVGDTGRGPRLFREFQVDTGLAGVAEALELLSDGPEDPDYRTLWPAGSFAGGKVRGDVIDVVIADAALHDRPASMTEDEAALALEQVIFTVQAVVGQRLGVQFRYGDNPVDMVLGQPTSEAVSSAEPLDVLSLMSVTSPSEGEVVSGSFVAEGVNNGYEATMNWRLEDAAGDMVLDGFATAEGWTGTKLFPWRTDPIDVSGLAPGTYEFVAANPDPSDGEGFPPDTDTRSITVE</sequence>
<evidence type="ECO:0000259" key="3">
    <source>
        <dbReference type="SMART" id="SM00909"/>
    </source>
</evidence>
<keyword evidence="2" id="KW-0472">Membrane</keyword>
<dbReference type="RefSeq" id="WP_091026265.1">
    <property type="nucleotide sequence ID" value="NZ_BKAE01000009.1"/>
</dbReference>
<dbReference type="Pfam" id="PF10648">
    <property type="entry name" value="Gmad2"/>
    <property type="match status" value="1"/>
</dbReference>
<dbReference type="Proteomes" id="UP000199004">
    <property type="component" value="Unassembled WGS sequence"/>
</dbReference>
<gene>
    <name evidence="4" type="ORF">SAMN05192576_3678</name>
</gene>
<dbReference type="OrthoDB" id="4843507at2"/>
<evidence type="ECO:0000256" key="1">
    <source>
        <dbReference type="SAM" id="MobiDB-lite"/>
    </source>
</evidence>
<evidence type="ECO:0000313" key="5">
    <source>
        <dbReference type="Proteomes" id="UP000199004"/>
    </source>
</evidence>
<dbReference type="STRING" id="1005944.SAMN05192576_3678"/>
<keyword evidence="5" id="KW-1185">Reference proteome</keyword>
<reference evidence="4 5" key="1">
    <citation type="submission" date="2016-10" db="EMBL/GenBank/DDBJ databases">
        <authorList>
            <person name="de Groot N.N."/>
        </authorList>
    </citation>
    <scope>NUCLEOTIDE SEQUENCE [LARGE SCALE GENOMIC DNA]</scope>
    <source>
        <strain evidence="4 5">CGMCC 1.11147</strain>
    </source>
</reference>
<accession>A0A1H0I4Y3</accession>
<evidence type="ECO:0000313" key="4">
    <source>
        <dbReference type="EMBL" id="SDO26230.1"/>
    </source>
</evidence>
<feature type="domain" description="GerMN" evidence="3">
    <location>
        <begin position="119"/>
        <end position="209"/>
    </location>
</feature>
<dbReference type="InterPro" id="IPR018911">
    <property type="entry name" value="Gmad2_Ig-like_dom"/>
</dbReference>
<name>A0A1H0I4Y3_9ACTN</name>
<protein>
    <submittedName>
        <fullName evidence="4">Sporulation and spore germination</fullName>
    </submittedName>
</protein>